<dbReference type="InterPro" id="IPR050313">
    <property type="entry name" value="Carb_Metab_HTH_regulators"/>
</dbReference>
<evidence type="ECO:0000256" key="2">
    <source>
        <dbReference type="ARBA" id="ARBA00023125"/>
    </source>
</evidence>
<dbReference type="InterPro" id="IPR018356">
    <property type="entry name" value="Tscrpt_reg_HTH_DeoR_CS"/>
</dbReference>
<dbReference type="InterPro" id="IPR036390">
    <property type="entry name" value="WH_DNA-bd_sf"/>
</dbReference>
<dbReference type="InterPro" id="IPR001034">
    <property type="entry name" value="DeoR_HTH"/>
</dbReference>
<protein>
    <submittedName>
        <fullName evidence="5">DeoR family transcriptional regulator of aga operon/DeoR family fructose operon transcriptional repressor</fullName>
    </submittedName>
</protein>
<accession>A0ABS4J0J8</accession>
<dbReference type="Gene3D" id="3.40.50.1360">
    <property type="match status" value="1"/>
</dbReference>
<dbReference type="InterPro" id="IPR014036">
    <property type="entry name" value="DeoR-like_C"/>
</dbReference>
<evidence type="ECO:0000259" key="4">
    <source>
        <dbReference type="PROSITE" id="PS51000"/>
    </source>
</evidence>
<keyword evidence="3" id="KW-0804">Transcription</keyword>
<dbReference type="SUPFAM" id="SSF46785">
    <property type="entry name" value="Winged helix' DNA-binding domain"/>
    <property type="match status" value="1"/>
</dbReference>
<dbReference type="SMART" id="SM01134">
    <property type="entry name" value="DeoRC"/>
    <property type="match status" value="1"/>
</dbReference>
<feature type="domain" description="HTH deoR-type" evidence="4">
    <location>
        <begin position="5"/>
        <end position="60"/>
    </location>
</feature>
<evidence type="ECO:0000313" key="5">
    <source>
        <dbReference type="EMBL" id="MBP1993350.1"/>
    </source>
</evidence>
<keyword evidence="6" id="KW-1185">Reference proteome</keyword>
<dbReference type="PROSITE" id="PS51000">
    <property type="entry name" value="HTH_DEOR_2"/>
    <property type="match status" value="1"/>
</dbReference>
<dbReference type="Pfam" id="PF00455">
    <property type="entry name" value="DeoRC"/>
    <property type="match status" value="1"/>
</dbReference>
<dbReference type="EMBL" id="JAGGLB010000018">
    <property type="protein sequence ID" value="MBP1993350.1"/>
    <property type="molecule type" value="Genomic_DNA"/>
</dbReference>
<dbReference type="RefSeq" id="WP_209975120.1">
    <property type="nucleotide sequence ID" value="NZ_JAGGLB010000018.1"/>
</dbReference>
<dbReference type="Proteomes" id="UP001519287">
    <property type="component" value="Unassembled WGS sequence"/>
</dbReference>
<organism evidence="5 6">
    <name type="scientific">Paenibacillus eucommiae</name>
    <dbReference type="NCBI Taxonomy" id="1355755"/>
    <lineage>
        <taxon>Bacteria</taxon>
        <taxon>Bacillati</taxon>
        <taxon>Bacillota</taxon>
        <taxon>Bacilli</taxon>
        <taxon>Bacillales</taxon>
        <taxon>Paenibacillaceae</taxon>
        <taxon>Paenibacillus</taxon>
    </lineage>
</organism>
<evidence type="ECO:0000256" key="1">
    <source>
        <dbReference type="ARBA" id="ARBA00023015"/>
    </source>
</evidence>
<keyword evidence="2" id="KW-0238">DNA-binding</keyword>
<dbReference type="PRINTS" id="PR00037">
    <property type="entry name" value="HTHLACR"/>
</dbReference>
<dbReference type="PANTHER" id="PTHR30363:SF44">
    <property type="entry name" value="AGA OPERON TRANSCRIPTIONAL REPRESSOR-RELATED"/>
    <property type="match status" value="1"/>
</dbReference>
<dbReference type="PROSITE" id="PS00894">
    <property type="entry name" value="HTH_DEOR_1"/>
    <property type="match status" value="1"/>
</dbReference>
<keyword evidence="1" id="KW-0805">Transcription regulation</keyword>
<proteinExistence type="predicted"/>
<gene>
    <name evidence="5" type="ORF">J2Z66_004971</name>
</gene>
<dbReference type="Gene3D" id="1.10.10.10">
    <property type="entry name" value="Winged helix-like DNA-binding domain superfamily/Winged helix DNA-binding domain"/>
    <property type="match status" value="1"/>
</dbReference>
<comment type="caution">
    <text evidence="5">The sequence shown here is derived from an EMBL/GenBank/DDBJ whole genome shotgun (WGS) entry which is preliminary data.</text>
</comment>
<dbReference type="InterPro" id="IPR036388">
    <property type="entry name" value="WH-like_DNA-bd_sf"/>
</dbReference>
<evidence type="ECO:0000256" key="3">
    <source>
        <dbReference type="ARBA" id="ARBA00023163"/>
    </source>
</evidence>
<reference evidence="5 6" key="1">
    <citation type="submission" date="2021-03" db="EMBL/GenBank/DDBJ databases">
        <title>Genomic Encyclopedia of Type Strains, Phase IV (KMG-IV): sequencing the most valuable type-strain genomes for metagenomic binning, comparative biology and taxonomic classification.</title>
        <authorList>
            <person name="Goeker M."/>
        </authorList>
    </citation>
    <scope>NUCLEOTIDE SEQUENCE [LARGE SCALE GENOMIC DNA]</scope>
    <source>
        <strain evidence="5 6">DSM 26048</strain>
    </source>
</reference>
<evidence type="ECO:0000313" key="6">
    <source>
        <dbReference type="Proteomes" id="UP001519287"/>
    </source>
</evidence>
<dbReference type="Pfam" id="PF08220">
    <property type="entry name" value="HTH_DeoR"/>
    <property type="match status" value="1"/>
</dbReference>
<dbReference type="SMART" id="SM00420">
    <property type="entry name" value="HTH_DEOR"/>
    <property type="match status" value="1"/>
</dbReference>
<dbReference type="SUPFAM" id="SSF100950">
    <property type="entry name" value="NagB/RpiA/CoA transferase-like"/>
    <property type="match status" value="1"/>
</dbReference>
<name>A0ABS4J0J8_9BACL</name>
<dbReference type="InterPro" id="IPR037171">
    <property type="entry name" value="NagB/RpiA_transferase-like"/>
</dbReference>
<sequence length="250" mass="27315">MRPGLNERQHQIMDRIQNEGEVKVSDLKDYFQVTEMTVRRDMEKLEQLGLIRRTFGGAIPVTPDISLKERDTVQTQEKMKIGRLAAGLVLPGQAIFIDAGTTTLQVARYLPSGSGITVVTNALNVAAELMEKHIHTIVVGGLLLEQTMSLVGPLAVEALQKMAFDQVFLGATGFTLQHGFSNSNVFEAELKKKAIQQATTVNMVLDDSKFGAKLLISFAELTNVSRIISNISPEASFMEAAAEANVEIVV</sequence>
<dbReference type="PANTHER" id="PTHR30363">
    <property type="entry name" value="HTH-TYPE TRANSCRIPTIONAL REGULATOR SRLR-RELATED"/>
    <property type="match status" value="1"/>
</dbReference>